<proteinExistence type="predicted"/>
<evidence type="ECO:0000259" key="1">
    <source>
        <dbReference type="Pfam" id="PF12728"/>
    </source>
</evidence>
<gene>
    <name evidence="2" type="ORF">D3226_14105</name>
</gene>
<dbReference type="InterPro" id="IPR009061">
    <property type="entry name" value="DNA-bd_dom_put_sf"/>
</dbReference>
<dbReference type="GO" id="GO:0003677">
    <property type="term" value="F:DNA binding"/>
    <property type="evidence" value="ECO:0007669"/>
    <property type="project" value="UniProtKB-KW"/>
</dbReference>
<feature type="domain" description="Helix-turn-helix" evidence="1">
    <location>
        <begin position="26"/>
        <end position="72"/>
    </location>
</feature>
<dbReference type="SUPFAM" id="SSF46955">
    <property type="entry name" value="Putative DNA-binding domain"/>
    <property type="match status" value="1"/>
</dbReference>
<protein>
    <submittedName>
        <fullName evidence="2">DNA-binding protein</fullName>
    </submittedName>
</protein>
<keyword evidence="3" id="KW-1185">Reference proteome</keyword>
<dbReference type="Pfam" id="PF12728">
    <property type="entry name" value="HTH_17"/>
    <property type="match status" value="1"/>
</dbReference>
<evidence type="ECO:0000313" key="2">
    <source>
        <dbReference type="EMBL" id="MBL3691073.1"/>
    </source>
</evidence>
<name>A0ABS1SSK4_9MICO</name>
<organism evidence="2 3">
    <name type="scientific">Leucobacter chromiireducens subsp. chromiireducens</name>
    <dbReference type="NCBI Taxonomy" id="660067"/>
    <lineage>
        <taxon>Bacteria</taxon>
        <taxon>Bacillati</taxon>
        <taxon>Actinomycetota</taxon>
        <taxon>Actinomycetes</taxon>
        <taxon>Micrococcales</taxon>
        <taxon>Microbacteriaceae</taxon>
        <taxon>Leucobacter</taxon>
    </lineage>
</organism>
<dbReference type="InterPro" id="IPR041657">
    <property type="entry name" value="HTH_17"/>
</dbReference>
<reference evidence="2 3" key="1">
    <citation type="submission" date="2018-09" db="EMBL/GenBank/DDBJ databases">
        <title>Comparative genomics of Leucobacter spp.</title>
        <authorList>
            <person name="Reis A.C."/>
            <person name="Kolvenbach B.A."/>
            <person name="Corvini P.F.X."/>
            <person name="Nunes O.C."/>
        </authorList>
    </citation>
    <scope>NUCLEOTIDE SEQUENCE [LARGE SCALE GENOMIC DNA]</scope>
    <source>
        <strain evidence="2 3">L-1</strain>
    </source>
</reference>
<dbReference type="Proteomes" id="UP001646141">
    <property type="component" value="Unassembled WGS sequence"/>
</dbReference>
<evidence type="ECO:0000313" key="3">
    <source>
        <dbReference type="Proteomes" id="UP001646141"/>
    </source>
</evidence>
<accession>A0ABS1SSK4</accession>
<dbReference type="RefSeq" id="WP_130452316.1">
    <property type="nucleotide sequence ID" value="NZ_BAAAMA010000011.1"/>
</dbReference>
<dbReference type="InterPro" id="IPR036388">
    <property type="entry name" value="WH-like_DNA-bd_sf"/>
</dbReference>
<comment type="caution">
    <text evidence="2">The sequence shown here is derived from an EMBL/GenBank/DDBJ whole genome shotgun (WGS) entry which is preliminary data.</text>
</comment>
<sequence>MSSFVRSERLIVPATTSEVEPLWNSREASEFLSVSQATLSRWRRRHDGPPFVSVGGIARYNPPSVRAWVLEREREHG</sequence>
<dbReference type="EMBL" id="QYAD01000006">
    <property type="protein sequence ID" value="MBL3691073.1"/>
    <property type="molecule type" value="Genomic_DNA"/>
</dbReference>
<keyword evidence="2" id="KW-0238">DNA-binding</keyword>
<dbReference type="Gene3D" id="1.10.10.10">
    <property type="entry name" value="Winged helix-like DNA-binding domain superfamily/Winged helix DNA-binding domain"/>
    <property type="match status" value="1"/>
</dbReference>